<feature type="transmembrane region" description="Helical" evidence="1">
    <location>
        <begin position="68"/>
        <end position="89"/>
    </location>
</feature>
<name>A0ABY4PWP3_9ACTN</name>
<organism evidence="2 3">
    <name type="scientific">Streptomyces durmitorensis</name>
    <dbReference type="NCBI Taxonomy" id="319947"/>
    <lineage>
        <taxon>Bacteria</taxon>
        <taxon>Bacillati</taxon>
        <taxon>Actinomycetota</taxon>
        <taxon>Actinomycetes</taxon>
        <taxon>Kitasatosporales</taxon>
        <taxon>Streptomycetaceae</taxon>
        <taxon>Streptomyces</taxon>
    </lineage>
</organism>
<keyword evidence="1" id="KW-1133">Transmembrane helix</keyword>
<sequence>MGEARLWRPFLLGVAVTLAVAAAYPWWSGRTGDEFGTTSWWLRALPLLAAALLVAARLVPGVGRRRGTALAAGAAGSAALAGALLFVTWSRADEIAAGRREDRETEAATQWWWGATDRELHAVLTAWPEAAPLATALAAAVVAVAALLLAWRDRPWLDLDTYAEAADGNALRRRLRGGTACVLAGVLAGGLLSVASVDGAERIRDARTEALGPWWGDYAESEQVAASRLHKGSHEVRSSGYRPGAPTRPGRIAWQRGFDGPAALSTCAYEGRERGTLVVLEEGDRAARITGRDARDGSRRWSFSVRTSERVELVQVAVSEGCSVLVLMGSMLVSLDSYTGRERGATVLPMPGPKGWSFITSYRQPDALPRMVTLPDARVVHLASSGGGVVAVRRDGAEVLARSGGTGEGCAYLVDYASPDDSGSLLVEGCGWRNVLLTLPGSGPDPAYPPNEPDYRTPDLPLLFEVSDVEVTRPEGCEAGQVEWIRAQGYGADVAGTWRCGKGKSLKRTYATRRFVPSDSVARRDWERVPAARAPLHPAVELRDDVFATAVGDAVRIGWGLRERDRVHSEVPERGDRVAALDGSGGPWKQDANRDAVLALGASGLLTALEFRQERTEPPAEPDVRIDLRAKGSTTVARTPCTGTRDLLADPVSGTALVLCRDGEDRTRVTAVVDGQGFDPRR</sequence>
<keyword evidence="1" id="KW-0472">Membrane</keyword>
<dbReference type="RefSeq" id="WP_249588786.1">
    <property type="nucleotide sequence ID" value="NZ_BAAAQL010000044.1"/>
</dbReference>
<keyword evidence="3" id="KW-1185">Reference proteome</keyword>
<reference evidence="2 3" key="1">
    <citation type="submission" date="2022-05" db="EMBL/GenBank/DDBJ databases">
        <authorList>
            <person name="Zhou X."/>
            <person name="Li K."/>
            <person name="Man Y."/>
        </authorList>
    </citation>
    <scope>NUCLEOTIDE SEQUENCE [LARGE SCALE GENOMIC DNA]</scope>
    <source>
        <strain evidence="2 3">MS405</strain>
    </source>
</reference>
<dbReference type="Proteomes" id="UP000829992">
    <property type="component" value="Chromosome"/>
</dbReference>
<accession>A0ABY4PWP3</accession>
<feature type="transmembrane region" description="Helical" evidence="1">
    <location>
        <begin position="130"/>
        <end position="151"/>
    </location>
</feature>
<gene>
    <name evidence="2" type="ORF">M4V62_20985</name>
</gene>
<evidence type="ECO:0000256" key="1">
    <source>
        <dbReference type="SAM" id="Phobius"/>
    </source>
</evidence>
<protein>
    <submittedName>
        <fullName evidence="2">PQQ-binding-like beta-propeller repeat protein</fullName>
    </submittedName>
</protein>
<evidence type="ECO:0000313" key="3">
    <source>
        <dbReference type="Proteomes" id="UP000829992"/>
    </source>
</evidence>
<proteinExistence type="predicted"/>
<evidence type="ECO:0000313" key="2">
    <source>
        <dbReference type="EMBL" id="UQT57378.1"/>
    </source>
</evidence>
<feature type="transmembrane region" description="Helical" evidence="1">
    <location>
        <begin position="39"/>
        <end position="56"/>
    </location>
</feature>
<keyword evidence="1" id="KW-0812">Transmembrane</keyword>
<dbReference type="EMBL" id="CP097289">
    <property type="protein sequence ID" value="UQT57378.1"/>
    <property type="molecule type" value="Genomic_DNA"/>
</dbReference>
<feature type="transmembrane region" description="Helical" evidence="1">
    <location>
        <begin position="177"/>
        <end position="197"/>
    </location>
</feature>